<evidence type="ECO:0000256" key="1">
    <source>
        <dbReference type="ARBA" id="ARBA00004442"/>
    </source>
</evidence>
<gene>
    <name evidence="8" type="ORF">E2R65_00545</name>
    <name evidence="7" type="ORF">GGR35_000899</name>
</gene>
<evidence type="ECO:0000256" key="3">
    <source>
        <dbReference type="ARBA" id="ARBA00023237"/>
    </source>
</evidence>
<dbReference type="Proteomes" id="UP000297248">
    <property type="component" value="Unassembled WGS sequence"/>
</dbReference>
<dbReference type="EMBL" id="SNQG01000001">
    <property type="protein sequence ID" value="TEW68688.1"/>
    <property type="molecule type" value="Genomic_DNA"/>
</dbReference>
<dbReference type="InterPro" id="IPR006664">
    <property type="entry name" value="OMP_bac"/>
</dbReference>
<evidence type="ECO:0000256" key="5">
    <source>
        <dbReference type="SAM" id="Phobius"/>
    </source>
</evidence>
<dbReference type="PANTHER" id="PTHR30329:SF21">
    <property type="entry name" value="LIPOPROTEIN YIAD-RELATED"/>
    <property type="match status" value="1"/>
</dbReference>
<keyword evidence="3" id="KW-0998">Cell outer membrane</keyword>
<dbReference type="PROSITE" id="PS51123">
    <property type="entry name" value="OMPA_2"/>
    <property type="match status" value="1"/>
</dbReference>
<dbReference type="SUPFAM" id="SSF103088">
    <property type="entry name" value="OmpA-like"/>
    <property type="match status" value="1"/>
</dbReference>
<evidence type="ECO:0000313" key="7">
    <source>
        <dbReference type="EMBL" id="MBB3968313.1"/>
    </source>
</evidence>
<dbReference type="Proteomes" id="UP000583101">
    <property type="component" value="Unassembled WGS sequence"/>
</dbReference>
<name>A0A4Y8AHX7_9SPHI</name>
<sequence>MAQLDVQPKRKGSPFIWIIFAILAIATAVLLYRGCNRTQPLKLDTSDTIKKDTVKTDSSVIVTTQPDWNSVDFTIPRSSMAEVTDTAIIVRGNDKYTIYSLGENILFNAGKSTLQQGAAEKLKQVAASLQKRYKMAAIAIYGHTDSVGNAGDNKALGADRANAVKEWLATKGGILPDKLSVHSLGEKQPLATNDTDRGRAQNRSVEIVAYTNGENQ</sequence>
<accession>A0A4Y8AHX7</accession>
<evidence type="ECO:0000259" key="6">
    <source>
        <dbReference type="PROSITE" id="PS51123"/>
    </source>
</evidence>
<dbReference type="PRINTS" id="PR01021">
    <property type="entry name" value="OMPADOMAIN"/>
</dbReference>
<evidence type="ECO:0000313" key="8">
    <source>
        <dbReference type="EMBL" id="TEW68688.1"/>
    </source>
</evidence>
<feature type="domain" description="OmpA-like" evidence="6">
    <location>
        <begin position="94"/>
        <end position="213"/>
    </location>
</feature>
<dbReference type="AlphaFoldDB" id="A0A4Y8AHX7"/>
<feature type="transmembrane region" description="Helical" evidence="5">
    <location>
        <begin position="15"/>
        <end position="32"/>
    </location>
</feature>
<dbReference type="Pfam" id="PF00691">
    <property type="entry name" value="OmpA"/>
    <property type="match status" value="1"/>
</dbReference>
<keyword evidence="10" id="KW-1185">Reference proteome</keyword>
<evidence type="ECO:0000313" key="9">
    <source>
        <dbReference type="Proteomes" id="UP000297248"/>
    </source>
</evidence>
<evidence type="ECO:0000256" key="2">
    <source>
        <dbReference type="ARBA" id="ARBA00023136"/>
    </source>
</evidence>
<dbReference type="EMBL" id="JACIEG010000001">
    <property type="protein sequence ID" value="MBB3968313.1"/>
    <property type="molecule type" value="Genomic_DNA"/>
</dbReference>
<dbReference type="GO" id="GO:0009279">
    <property type="term" value="C:cell outer membrane"/>
    <property type="evidence" value="ECO:0007669"/>
    <property type="project" value="UniProtKB-SubCell"/>
</dbReference>
<keyword evidence="5" id="KW-1133">Transmembrane helix</keyword>
<dbReference type="Gene3D" id="3.30.1330.60">
    <property type="entry name" value="OmpA-like domain"/>
    <property type="match status" value="1"/>
</dbReference>
<protein>
    <submittedName>
        <fullName evidence="8">OmpA family protein</fullName>
    </submittedName>
    <submittedName>
        <fullName evidence="7">Outer membrane protein OmpA-like peptidoglycan-associated protein</fullName>
    </submittedName>
</protein>
<reference evidence="8" key="2">
    <citation type="submission" date="2019-03" db="EMBL/GenBank/DDBJ databases">
        <authorList>
            <person name="Yan Y.-Q."/>
            <person name="Du Z.-J."/>
        </authorList>
    </citation>
    <scope>NUCLEOTIDE SEQUENCE</scope>
    <source>
        <strain evidence="8">PP-F2FG21</strain>
    </source>
</reference>
<dbReference type="CDD" id="cd07185">
    <property type="entry name" value="OmpA_C-like"/>
    <property type="match status" value="1"/>
</dbReference>
<dbReference type="InterPro" id="IPR006665">
    <property type="entry name" value="OmpA-like"/>
</dbReference>
<comment type="caution">
    <text evidence="8">The sequence shown here is derived from an EMBL/GenBank/DDBJ whole genome shotgun (WGS) entry which is preliminary data.</text>
</comment>
<keyword evidence="5" id="KW-0812">Transmembrane</keyword>
<proteinExistence type="predicted"/>
<evidence type="ECO:0000313" key="10">
    <source>
        <dbReference type="Proteomes" id="UP000583101"/>
    </source>
</evidence>
<reference evidence="7 10" key="3">
    <citation type="submission" date="2020-08" db="EMBL/GenBank/DDBJ databases">
        <title>Genomic Encyclopedia of Type Strains, Phase IV (KMG-IV): sequencing the most valuable type-strain genomes for metagenomic binning, comparative biology and taxonomic classification.</title>
        <authorList>
            <person name="Goeker M."/>
        </authorList>
    </citation>
    <scope>NUCLEOTIDE SEQUENCE [LARGE SCALE GENOMIC DNA]</scope>
    <source>
        <strain evidence="7 10">DSM 100995</strain>
    </source>
</reference>
<keyword evidence="2 4" id="KW-0472">Membrane</keyword>
<comment type="subcellular location">
    <subcellularLocation>
        <location evidence="1">Cell outer membrane</location>
    </subcellularLocation>
</comment>
<evidence type="ECO:0000256" key="4">
    <source>
        <dbReference type="PROSITE-ProRule" id="PRU00473"/>
    </source>
</evidence>
<dbReference type="InterPro" id="IPR006690">
    <property type="entry name" value="OMPA-like_CS"/>
</dbReference>
<dbReference type="RefSeq" id="WP_134334527.1">
    <property type="nucleotide sequence ID" value="NZ_BMCZ01000001.1"/>
</dbReference>
<reference evidence="8 9" key="1">
    <citation type="journal article" date="2016" name="Int. J. Syst. Evol. Microbiol.">
        <title>Proposal of Mucilaginibacter phyllosphaerae sp. nov. isolated from the phyllosphere of Galium album.</title>
        <authorList>
            <person name="Aydogan E.L."/>
            <person name="Busse H.J."/>
            <person name="Moser G."/>
            <person name="Muller C."/>
            <person name="Kampfer P."/>
            <person name="Glaeser S.P."/>
        </authorList>
    </citation>
    <scope>NUCLEOTIDE SEQUENCE [LARGE SCALE GENOMIC DNA]</scope>
    <source>
        <strain evidence="8 9">PP-F2FG21</strain>
    </source>
</reference>
<dbReference type="PROSITE" id="PS01068">
    <property type="entry name" value="OMPA_1"/>
    <property type="match status" value="1"/>
</dbReference>
<dbReference type="InterPro" id="IPR036737">
    <property type="entry name" value="OmpA-like_sf"/>
</dbReference>
<organism evidence="8 9">
    <name type="scientific">Mucilaginibacter phyllosphaerae</name>
    <dbReference type="NCBI Taxonomy" id="1812349"/>
    <lineage>
        <taxon>Bacteria</taxon>
        <taxon>Pseudomonadati</taxon>
        <taxon>Bacteroidota</taxon>
        <taxon>Sphingobacteriia</taxon>
        <taxon>Sphingobacteriales</taxon>
        <taxon>Sphingobacteriaceae</taxon>
        <taxon>Mucilaginibacter</taxon>
    </lineage>
</organism>
<dbReference type="InterPro" id="IPR050330">
    <property type="entry name" value="Bact_OuterMem_StrucFunc"/>
</dbReference>
<dbReference type="OrthoDB" id="853367at2"/>
<dbReference type="PANTHER" id="PTHR30329">
    <property type="entry name" value="STATOR ELEMENT OF FLAGELLAR MOTOR COMPLEX"/>
    <property type="match status" value="1"/>
</dbReference>